<protein>
    <recommendedName>
        <fullName evidence="5">Secreted protein</fullName>
    </recommendedName>
</protein>
<dbReference type="AlphaFoldDB" id="A0A6G5R6X4"/>
<gene>
    <name evidence="3" type="ORF">CEB94_00500</name>
</gene>
<accession>A0A6G5R6X4</accession>
<proteinExistence type="predicted"/>
<name>A0A6G5R6X4_9ACTN</name>
<evidence type="ECO:0000256" key="1">
    <source>
        <dbReference type="SAM" id="MobiDB-lite"/>
    </source>
</evidence>
<sequence length="77" mass="7943">MKKRSILATGVLTVGTAILAAVPAHAGIGDGTLNDAHILSDVAALNTAINSDLQSIENNNANTRSDGNQNNAFFQHS</sequence>
<feature type="region of interest" description="Disordered" evidence="1">
    <location>
        <begin position="58"/>
        <end position="77"/>
    </location>
</feature>
<feature type="chain" id="PRO_5026035115" description="Secreted protein" evidence="2">
    <location>
        <begin position="27"/>
        <end position="77"/>
    </location>
</feature>
<evidence type="ECO:0000256" key="2">
    <source>
        <dbReference type="SAM" id="SignalP"/>
    </source>
</evidence>
<dbReference type="RefSeq" id="WP_175430263.1">
    <property type="nucleotide sequence ID" value="NZ_CP021978.1"/>
</dbReference>
<dbReference type="KEGG" id="shaw:CEB94_00500"/>
<evidence type="ECO:0000313" key="4">
    <source>
        <dbReference type="Proteomes" id="UP000495940"/>
    </source>
</evidence>
<keyword evidence="2" id="KW-0732">Signal</keyword>
<feature type="signal peptide" evidence="2">
    <location>
        <begin position="1"/>
        <end position="26"/>
    </location>
</feature>
<keyword evidence="4" id="KW-1185">Reference proteome</keyword>
<reference evidence="3 4" key="1">
    <citation type="submission" date="2017-06" db="EMBL/GenBank/DDBJ databases">
        <title>Complete Genome Sequence of Streptomyces hawaiiensis NRRL 15010 and insights into acyldepsipeptides biosynthesis.</title>
        <authorList>
            <person name="Mariita R.M."/>
            <person name="Sello J.K."/>
        </authorList>
    </citation>
    <scope>NUCLEOTIDE SEQUENCE [LARGE SCALE GENOMIC DNA]</scope>
    <source>
        <strain evidence="3 4">ATCC 12236</strain>
    </source>
</reference>
<dbReference type="EMBL" id="CP021978">
    <property type="protein sequence ID" value="QCD53571.1"/>
    <property type="molecule type" value="Genomic_DNA"/>
</dbReference>
<evidence type="ECO:0008006" key="5">
    <source>
        <dbReference type="Google" id="ProtNLM"/>
    </source>
</evidence>
<evidence type="ECO:0000313" key="3">
    <source>
        <dbReference type="EMBL" id="QCD53571.1"/>
    </source>
</evidence>
<organism evidence="3 4">
    <name type="scientific">Streptomyces hawaiiensis</name>
    <dbReference type="NCBI Taxonomy" id="67305"/>
    <lineage>
        <taxon>Bacteria</taxon>
        <taxon>Bacillati</taxon>
        <taxon>Actinomycetota</taxon>
        <taxon>Actinomycetes</taxon>
        <taxon>Kitasatosporales</taxon>
        <taxon>Streptomycetaceae</taxon>
        <taxon>Streptomyces</taxon>
    </lineage>
</organism>
<dbReference type="Proteomes" id="UP000495940">
    <property type="component" value="Chromosome"/>
</dbReference>